<gene>
    <name evidence="1" type="ORF">PGLA1383_LOCUS54873</name>
</gene>
<dbReference type="EMBL" id="CAJNNV010032406">
    <property type="protein sequence ID" value="CAE8639893.1"/>
    <property type="molecule type" value="Genomic_DNA"/>
</dbReference>
<evidence type="ECO:0000313" key="2">
    <source>
        <dbReference type="Proteomes" id="UP000654075"/>
    </source>
</evidence>
<feature type="non-terminal residue" evidence="1">
    <location>
        <position position="292"/>
    </location>
</feature>
<evidence type="ECO:0000313" key="1">
    <source>
        <dbReference type="EMBL" id="CAE8639893.1"/>
    </source>
</evidence>
<protein>
    <submittedName>
        <fullName evidence="1">Uncharacterized protein</fullName>
    </submittedName>
</protein>
<sequence length="292" mass="31750">PDATLPEPCDPPGWAEHKARLAVLVARSAVATIPTKARALSVQATPPVLTASKATLIFDCDSSDHDEQVTIWRQGALKLRFQQLQNKLMTTLASRSRDAGSASGGLAEETCAITFEDINVAMSVASDVMEQAQEPAQQGVETWLFTNMICLTEFAFLVADAGVSISRVESVMKSVLALYSLIFWVKDCTQSCVTNATPWYDALSLAGDADAMTALAQKLDRGMNKEGVGSDPEKAGLELRVLLEVFEVLSQLSTLAFHAQVCCAQLLRHLFETAFDRFCLWPGLGCQYRNNV</sequence>
<dbReference type="Proteomes" id="UP000654075">
    <property type="component" value="Unassembled WGS sequence"/>
</dbReference>
<organism evidence="1 2">
    <name type="scientific">Polarella glacialis</name>
    <name type="common">Dinoflagellate</name>
    <dbReference type="NCBI Taxonomy" id="89957"/>
    <lineage>
        <taxon>Eukaryota</taxon>
        <taxon>Sar</taxon>
        <taxon>Alveolata</taxon>
        <taxon>Dinophyceae</taxon>
        <taxon>Suessiales</taxon>
        <taxon>Suessiaceae</taxon>
        <taxon>Polarella</taxon>
    </lineage>
</organism>
<name>A0A813HQ66_POLGL</name>
<reference evidence="1" key="1">
    <citation type="submission" date="2021-02" db="EMBL/GenBank/DDBJ databases">
        <authorList>
            <person name="Dougan E. K."/>
            <person name="Rhodes N."/>
            <person name="Thang M."/>
            <person name="Chan C."/>
        </authorList>
    </citation>
    <scope>NUCLEOTIDE SEQUENCE</scope>
</reference>
<keyword evidence="2" id="KW-1185">Reference proteome</keyword>
<dbReference type="AlphaFoldDB" id="A0A813HQ66"/>
<accession>A0A813HQ66</accession>
<comment type="caution">
    <text evidence="1">The sequence shown here is derived from an EMBL/GenBank/DDBJ whole genome shotgun (WGS) entry which is preliminary data.</text>
</comment>
<proteinExistence type="predicted"/>